<name>A0A0E9UZK9_ANGAN</name>
<organism evidence="2">
    <name type="scientific">Anguilla anguilla</name>
    <name type="common">European freshwater eel</name>
    <name type="synonym">Muraena anguilla</name>
    <dbReference type="NCBI Taxonomy" id="7936"/>
    <lineage>
        <taxon>Eukaryota</taxon>
        <taxon>Metazoa</taxon>
        <taxon>Chordata</taxon>
        <taxon>Craniata</taxon>
        <taxon>Vertebrata</taxon>
        <taxon>Euteleostomi</taxon>
        <taxon>Actinopterygii</taxon>
        <taxon>Neopterygii</taxon>
        <taxon>Teleostei</taxon>
        <taxon>Anguilliformes</taxon>
        <taxon>Anguillidae</taxon>
        <taxon>Anguilla</taxon>
    </lineage>
</organism>
<evidence type="ECO:0000313" key="2">
    <source>
        <dbReference type="EMBL" id="JAH71294.1"/>
    </source>
</evidence>
<sequence length="47" mass="5610">MSSFSILYISSLMFVLLQNHFFVISFPFNVLAIEDRDRRTIEAFHKK</sequence>
<evidence type="ECO:0000256" key="1">
    <source>
        <dbReference type="SAM" id="Phobius"/>
    </source>
</evidence>
<protein>
    <submittedName>
        <fullName evidence="2">Uncharacterized protein</fullName>
    </submittedName>
</protein>
<keyword evidence="1" id="KW-0472">Membrane</keyword>
<keyword evidence="1" id="KW-1133">Transmembrane helix</keyword>
<reference evidence="2" key="1">
    <citation type="submission" date="2014-11" db="EMBL/GenBank/DDBJ databases">
        <authorList>
            <person name="Amaro Gonzalez C."/>
        </authorList>
    </citation>
    <scope>NUCLEOTIDE SEQUENCE</scope>
</reference>
<reference evidence="2" key="2">
    <citation type="journal article" date="2015" name="Fish Shellfish Immunol.">
        <title>Early steps in the European eel (Anguilla anguilla)-Vibrio vulnificus interaction in the gills: Role of the RtxA13 toxin.</title>
        <authorList>
            <person name="Callol A."/>
            <person name="Pajuelo D."/>
            <person name="Ebbesson L."/>
            <person name="Teles M."/>
            <person name="MacKenzie S."/>
            <person name="Amaro C."/>
        </authorList>
    </citation>
    <scope>NUCLEOTIDE SEQUENCE</scope>
</reference>
<proteinExistence type="predicted"/>
<accession>A0A0E9UZK9</accession>
<dbReference type="EMBL" id="GBXM01037283">
    <property type="protein sequence ID" value="JAH71294.1"/>
    <property type="molecule type" value="Transcribed_RNA"/>
</dbReference>
<keyword evidence="1" id="KW-0812">Transmembrane</keyword>
<dbReference type="AlphaFoldDB" id="A0A0E9UZK9"/>
<feature type="transmembrane region" description="Helical" evidence="1">
    <location>
        <begin position="6"/>
        <end position="31"/>
    </location>
</feature>